<keyword evidence="12" id="KW-1185">Reference proteome</keyword>
<feature type="binding site" evidence="9">
    <location>
        <position position="208"/>
    </location>
    <ligand>
        <name>pyridoxal 5'-phosphate</name>
        <dbReference type="ChEBI" id="CHEBI:597326"/>
    </ligand>
</feature>
<dbReference type="Gene3D" id="3.40.640.10">
    <property type="entry name" value="Type I PLP-dependent aspartate aminotransferase-like (Major domain)"/>
    <property type="match status" value="1"/>
</dbReference>
<evidence type="ECO:0000256" key="2">
    <source>
        <dbReference type="ARBA" id="ARBA00004746"/>
    </source>
</evidence>
<dbReference type="InterPro" id="IPR015424">
    <property type="entry name" value="PyrdxlP-dep_Trfase"/>
</dbReference>
<evidence type="ECO:0000259" key="10">
    <source>
        <dbReference type="Pfam" id="PF00155"/>
    </source>
</evidence>
<protein>
    <recommendedName>
        <fullName evidence="9">8-amino-7-oxononanoate synthase</fullName>
        <shortName evidence="9">AONS</shortName>
        <ecNumber evidence="9">2.3.1.47</ecNumber>
    </recommendedName>
    <alternativeName>
        <fullName evidence="9">7-keto-8-amino-pelargonic acid synthase</fullName>
        <shortName evidence="9">7-KAP synthase</shortName>
        <shortName evidence="9">KAPA synthase</shortName>
    </alternativeName>
    <alternativeName>
        <fullName evidence="9">8-amino-7-ketopelargonate synthase</fullName>
    </alternativeName>
</protein>
<dbReference type="PANTHER" id="PTHR13693:SF100">
    <property type="entry name" value="8-AMINO-7-OXONONANOATE SYNTHASE"/>
    <property type="match status" value="1"/>
</dbReference>
<dbReference type="Pfam" id="PF00155">
    <property type="entry name" value="Aminotran_1_2"/>
    <property type="match status" value="1"/>
</dbReference>
<keyword evidence="7 9" id="KW-0663">Pyridoxal phosphate</keyword>
<dbReference type="Gene3D" id="3.90.1150.10">
    <property type="entry name" value="Aspartate Aminotransferase, domain 1"/>
    <property type="match status" value="1"/>
</dbReference>
<feature type="binding site" evidence="9">
    <location>
        <position position="353"/>
    </location>
    <ligand>
        <name>substrate</name>
    </ligand>
</feature>
<evidence type="ECO:0000256" key="5">
    <source>
        <dbReference type="ARBA" id="ARBA00022679"/>
    </source>
</evidence>
<feature type="domain" description="Aminotransferase class I/classII large" evidence="10">
    <location>
        <begin position="41"/>
        <end position="381"/>
    </location>
</feature>
<feature type="modified residue" description="N6-(pyridoxal phosphate)lysine" evidence="9">
    <location>
        <position position="240"/>
    </location>
</feature>
<evidence type="ECO:0000256" key="8">
    <source>
        <dbReference type="ARBA" id="ARBA00047715"/>
    </source>
</evidence>
<evidence type="ECO:0000256" key="6">
    <source>
        <dbReference type="ARBA" id="ARBA00022756"/>
    </source>
</evidence>
<dbReference type="InterPro" id="IPR004723">
    <property type="entry name" value="AONS_Archaea/Proteobacteria"/>
</dbReference>
<dbReference type="CDD" id="cd06454">
    <property type="entry name" value="KBL_like"/>
    <property type="match status" value="1"/>
</dbReference>
<organism evidence="11 12">
    <name type="scientific">Thalassolituus maritimus</name>
    <dbReference type="NCBI Taxonomy" id="484498"/>
    <lineage>
        <taxon>Bacteria</taxon>
        <taxon>Pseudomonadati</taxon>
        <taxon>Pseudomonadota</taxon>
        <taxon>Gammaproteobacteria</taxon>
        <taxon>Oceanospirillales</taxon>
        <taxon>Oceanospirillaceae</taxon>
        <taxon>Thalassolituus</taxon>
    </lineage>
</organism>
<dbReference type="InterPro" id="IPR015421">
    <property type="entry name" value="PyrdxlP-dep_Trfase_major"/>
</dbReference>
<keyword evidence="6 9" id="KW-0093">Biotin biosynthesis</keyword>
<feature type="binding site" evidence="9">
    <location>
        <begin position="106"/>
        <end position="107"/>
    </location>
    <ligand>
        <name>pyridoxal 5'-phosphate</name>
        <dbReference type="ChEBI" id="CHEBI:597326"/>
    </ligand>
</feature>
<feature type="binding site" evidence="9">
    <location>
        <position position="180"/>
    </location>
    <ligand>
        <name>pyridoxal 5'-phosphate</name>
        <dbReference type="ChEBI" id="CHEBI:597326"/>
    </ligand>
</feature>
<gene>
    <name evidence="9 11" type="primary">bioF</name>
    <name evidence="11" type="ORF">NBRC116585_03530</name>
</gene>
<comment type="cofactor">
    <cofactor evidence="1 9">
        <name>pyridoxal 5'-phosphate</name>
        <dbReference type="ChEBI" id="CHEBI:597326"/>
    </cofactor>
</comment>
<accession>A0ABP9ZVR4</accession>
<reference evidence="11 12" key="1">
    <citation type="submission" date="2024-04" db="EMBL/GenBank/DDBJ databases">
        <title>Draft genome sequence of Thalassolituus maritimus NBRC 116585.</title>
        <authorList>
            <person name="Miyakawa T."/>
            <person name="Kusuya Y."/>
            <person name="Miura T."/>
        </authorList>
    </citation>
    <scope>NUCLEOTIDE SEQUENCE [LARGE SCALE GENOMIC DNA]</scope>
    <source>
        <strain evidence="11 12">5NW40-0001</strain>
    </source>
</reference>
<comment type="function">
    <text evidence="9">Catalyzes the decarboxylative condensation of pimeloyl-[acyl-carrier protein] and L-alanine to produce 8-amino-7-oxononanoate (AON), [acyl-carrier protein], and carbon dioxide.</text>
</comment>
<feature type="binding site" evidence="9">
    <location>
        <position position="21"/>
    </location>
    <ligand>
        <name>substrate</name>
    </ligand>
</feature>
<feature type="binding site" evidence="9">
    <location>
        <position position="131"/>
    </location>
    <ligand>
        <name>substrate</name>
    </ligand>
</feature>
<evidence type="ECO:0000256" key="7">
    <source>
        <dbReference type="ARBA" id="ARBA00022898"/>
    </source>
</evidence>
<proteinExistence type="inferred from homology"/>
<sequence length="390" mass="42494">MGWQDRLTTALQQRQANQLERQRRTLHSAQGPVVSDGTRSLVNFCSNDYLGLAATGGTDLARAAEKWQFGSGASHMVCGHSSAHHALEEELARLTGYPKVLLFSTGFMANIGAISALAQRGDLIIQDKLNHASLLDGAQLSRARMTRYRHQDYDQLTQLLQNSIPDAPAQTLIVSDSIFSMDGDLADIERLSQICTDHDALLMVDDAHGLGVLGEQGCGVRGHFNLTPHQLPVYVGTLGKALGGYGAFIAGEETVIDYLTQFARSYIYTTAFPPAIAEAMLGNIERARDNQLRQQLSANIQQFRTGAIDEGLPLMASDSPIQPLLTGDSQRALDISERLRQSGYWVTAIRPPTVPQGEARLRVTLSAAHTTDHIKGLLDALTQAWHEAQS</sequence>
<dbReference type="Proteomes" id="UP001481413">
    <property type="component" value="Unassembled WGS sequence"/>
</dbReference>
<dbReference type="SUPFAM" id="SSF53383">
    <property type="entry name" value="PLP-dependent transferases"/>
    <property type="match status" value="1"/>
</dbReference>
<dbReference type="InterPro" id="IPR022834">
    <property type="entry name" value="AONS_Proteobacteria"/>
</dbReference>
<comment type="catalytic activity">
    <reaction evidence="8 9">
        <text>6-carboxyhexanoyl-[ACP] + L-alanine + H(+) = (8S)-8-amino-7-oxononanoate + holo-[ACP] + CO2</text>
        <dbReference type="Rhea" id="RHEA:42288"/>
        <dbReference type="Rhea" id="RHEA-COMP:9685"/>
        <dbReference type="Rhea" id="RHEA-COMP:9955"/>
        <dbReference type="ChEBI" id="CHEBI:15378"/>
        <dbReference type="ChEBI" id="CHEBI:16526"/>
        <dbReference type="ChEBI" id="CHEBI:57972"/>
        <dbReference type="ChEBI" id="CHEBI:64479"/>
        <dbReference type="ChEBI" id="CHEBI:78846"/>
        <dbReference type="ChEBI" id="CHEBI:149468"/>
        <dbReference type="EC" id="2.3.1.47"/>
    </reaction>
</comment>
<evidence type="ECO:0000256" key="9">
    <source>
        <dbReference type="HAMAP-Rule" id="MF_01693"/>
    </source>
</evidence>
<evidence type="ECO:0000256" key="4">
    <source>
        <dbReference type="ARBA" id="ARBA00011738"/>
    </source>
</evidence>
<evidence type="ECO:0000313" key="11">
    <source>
        <dbReference type="EMBL" id="GAA6144236.1"/>
    </source>
</evidence>
<comment type="caution">
    <text evidence="11">The sequence shown here is derived from an EMBL/GenBank/DDBJ whole genome shotgun (WGS) entry which is preliminary data.</text>
</comment>
<evidence type="ECO:0000256" key="3">
    <source>
        <dbReference type="ARBA" id="ARBA00010008"/>
    </source>
</evidence>
<feature type="binding site" evidence="9">
    <location>
        <position position="237"/>
    </location>
    <ligand>
        <name>pyridoxal 5'-phosphate</name>
        <dbReference type="ChEBI" id="CHEBI:597326"/>
    </ligand>
</feature>
<dbReference type="EC" id="2.3.1.47" evidence="9"/>
<comment type="pathway">
    <text evidence="2 9">Cofactor biosynthesis; biotin biosynthesis.</text>
</comment>
<dbReference type="InterPro" id="IPR004839">
    <property type="entry name" value="Aminotransferase_I/II_large"/>
</dbReference>
<dbReference type="InterPro" id="IPR050087">
    <property type="entry name" value="AON_synthase_class-II"/>
</dbReference>
<comment type="subunit">
    <text evidence="4 9">Homodimer.</text>
</comment>
<evidence type="ECO:0000313" key="12">
    <source>
        <dbReference type="Proteomes" id="UP001481413"/>
    </source>
</evidence>
<comment type="similarity">
    <text evidence="3 9">Belongs to the class-II pyridoxal-phosphate-dependent aminotransferase family. BioF subfamily.</text>
</comment>
<keyword evidence="5 9" id="KW-0808">Transferase</keyword>
<dbReference type="RefSeq" id="WP_353293171.1">
    <property type="nucleotide sequence ID" value="NZ_BAABWH010000001.1"/>
</dbReference>
<dbReference type="InterPro" id="IPR001917">
    <property type="entry name" value="Aminotrans_II_pyridoxalP_BS"/>
</dbReference>
<name>A0ABP9ZVR4_9GAMM</name>
<dbReference type="HAMAP" id="MF_01693">
    <property type="entry name" value="BioF_aminotrans_2"/>
    <property type="match status" value="1"/>
</dbReference>
<dbReference type="PROSITE" id="PS00599">
    <property type="entry name" value="AA_TRANSFER_CLASS_2"/>
    <property type="match status" value="1"/>
</dbReference>
<evidence type="ECO:0000256" key="1">
    <source>
        <dbReference type="ARBA" id="ARBA00001933"/>
    </source>
</evidence>
<dbReference type="NCBIfam" id="TIGR00858">
    <property type="entry name" value="bioF"/>
    <property type="match status" value="1"/>
</dbReference>
<dbReference type="PANTHER" id="PTHR13693">
    <property type="entry name" value="CLASS II AMINOTRANSFERASE/8-AMINO-7-OXONONANOATE SYNTHASE"/>
    <property type="match status" value="1"/>
</dbReference>
<dbReference type="InterPro" id="IPR015422">
    <property type="entry name" value="PyrdxlP-dep_Trfase_small"/>
</dbReference>
<dbReference type="EMBL" id="BAABWH010000001">
    <property type="protein sequence ID" value="GAA6144236.1"/>
    <property type="molecule type" value="Genomic_DNA"/>
</dbReference>